<dbReference type="EMBL" id="UOEC01000153">
    <property type="protein sequence ID" value="VAV98533.1"/>
    <property type="molecule type" value="Genomic_DNA"/>
</dbReference>
<sequence length="84" mass="9492">MVKAKRVEESKANFEYDLVGDNKSSAALDKVETAAYISDIVLQLRNMAKAADLKFLVYFLEMAFQEAFSQSTRQEGKNPREPKA</sequence>
<protein>
    <submittedName>
        <fullName evidence="1">Uncharacterized protein</fullName>
    </submittedName>
</protein>
<proteinExistence type="predicted"/>
<dbReference type="AlphaFoldDB" id="A0A3B0SQ09"/>
<gene>
    <name evidence="1" type="ORF">MNBD_ALPHA08-617</name>
</gene>
<evidence type="ECO:0000313" key="1">
    <source>
        <dbReference type="EMBL" id="VAV98533.1"/>
    </source>
</evidence>
<reference evidence="1" key="1">
    <citation type="submission" date="2018-06" db="EMBL/GenBank/DDBJ databases">
        <authorList>
            <person name="Zhirakovskaya E."/>
        </authorList>
    </citation>
    <scope>NUCLEOTIDE SEQUENCE</scope>
</reference>
<name>A0A3B0SQ09_9ZZZZ</name>
<organism evidence="1">
    <name type="scientific">hydrothermal vent metagenome</name>
    <dbReference type="NCBI Taxonomy" id="652676"/>
    <lineage>
        <taxon>unclassified sequences</taxon>
        <taxon>metagenomes</taxon>
        <taxon>ecological metagenomes</taxon>
    </lineage>
</organism>
<accession>A0A3B0SQ09</accession>